<organism evidence="2 3">
    <name type="scientific">Caballeronia sordidicola</name>
    <name type="common">Burkholderia sordidicola</name>
    <dbReference type="NCBI Taxonomy" id="196367"/>
    <lineage>
        <taxon>Bacteria</taxon>
        <taxon>Pseudomonadati</taxon>
        <taxon>Pseudomonadota</taxon>
        <taxon>Betaproteobacteria</taxon>
        <taxon>Burkholderiales</taxon>
        <taxon>Burkholderiaceae</taxon>
        <taxon>Caballeronia</taxon>
    </lineage>
</organism>
<comment type="caution">
    <text evidence="2">The sequence shown here is derived from an EMBL/GenBank/DDBJ whole genome shotgun (WGS) entry which is preliminary data.</text>
</comment>
<gene>
    <name evidence="2" type="ORF">BSU04_21965</name>
</gene>
<evidence type="ECO:0000256" key="1">
    <source>
        <dbReference type="SAM" id="MobiDB-lite"/>
    </source>
</evidence>
<protein>
    <submittedName>
        <fullName evidence="2">Uncharacterized protein</fullName>
    </submittedName>
</protein>
<evidence type="ECO:0000313" key="2">
    <source>
        <dbReference type="EMBL" id="OXC76324.1"/>
    </source>
</evidence>
<dbReference type="EMBL" id="MTHB01000126">
    <property type="protein sequence ID" value="OXC76324.1"/>
    <property type="molecule type" value="Genomic_DNA"/>
</dbReference>
<sequence length="65" mass="7462">MGPKRGGREKLRLRETDSHRQRNERVRISAAQANGKTTPRASRWVNPPWIRRSLSPVTQGWSALV</sequence>
<feature type="compositionally biased region" description="Polar residues" evidence="1">
    <location>
        <begin position="31"/>
        <end position="40"/>
    </location>
</feature>
<evidence type="ECO:0000313" key="3">
    <source>
        <dbReference type="Proteomes" id="UP000214720"/>
    </source>
</evidence>
<proteinExistence type="predicted"/>
<accession>A0A226WYS6</accession>
<reference evidence="3" key="1">
    <citation type="submission" date="2017-01" db="EMBL/GenBank/DDBJ databases">
        <title>Genome Analysis of Deinococcus marmoris KOPRI26562.</title>
        <authorList>
            <person name="Kim J.H."/>
            <person name="Oh H.-M."/>
        </authorList>
    </citation>
    <scope>NUCLEOTIDE SEQUENCE [LARGE SCALE GENOMIC DNA]</scope>
    <source>
        <strain evidence="3">PAMC 26633</strain>
    </source>
</reference>
<dbReference type="AlphaFoldDB" id="A0A226WYS6"/>
<feature type="compositionally biased region" description="Basic and acidic residues" evidence="1">
    <location>
        <begin position="1"/>
        <end position="27"/>
    </location>
</feature>
<name>A0A226WYS6_CABSO</name>
<dbReference type="Proteomes" id="UP000214720">
    <property type="component" value="Unassembled WGS sequence"/>
</dbReference>
<feature type="region of interest" description="Disordered" evidence="1">
    <location>
        <begin position="1"/>
        <end position="44"/>
    </location>
</feature>